<dbReference type="Gene3D" id="3.20.20.70">
    <property type="entry name" value="Aldolase class I"/>
    <property type="match status" value="1"/>
</dbReference>
<dbReference type="FunFam" id="3.20.20.70:FF:000059">
    <property type="entry name" value="N-ethylmaleimide reductase, FMN-linked"/>
    <property type="match status" value="1"/>
</dbReference>
<gene>
    <name evidence="5" type="ORF">C7M71_029860</name>
</gene>
<dbReference type="InterPro" id="IPR013785">
    <property type="entry name" value="Aldolase_TIM"/>
</dbReference>
<dbReference type="InterPro" id="IPR045247">
    <property type="entry name" value="Oye-like"/>
</dbReference>
<keyword evidence="6" id="KW-1185">Reference proteome</keyword>
<dbReference type="Proteomes" id="UP000249340">
    <property type="component" value="Chromosome"/>
</dbReference>
<sequence length="371" mass="39648">MDNAPQPLLRPLALGDLDLPNRVVMAPMTRARAANPGLAPTALHARYYAQRASAGLIISEGTWVNRQSIGFINVPGIYSDPQAVAWREVTDAVHARGGRIFSQFGHVGSVSHPDHFDGEPPVAPSAVNPGEQSFTPTGLKGTVTPRALTVREIGQTVADYRTAALNARRAGFDGVEIHAQGQHLIPQFLNPRLNRRTDAHGGSLENRSRLLFEILDAVTSVWDTPRIGVKLSPYWVSGHAFTADEETLVEYDEITKQFAGADLAHLHLVDNSPAAATSTPDRDLAPFARYRPLFAGVLIVNAGFTQATGNAVLDAGLADAVAFGAPYIANPDLVERFTHGHGLAEADRATFYTPGPAGYTDYPAAPATTGP</sequence>
<organism evidence="5 6">
    <name type="scientific">Peterkaempfera bronchialis</name>
    <dbReference type="NCBI Taxonomy" id="2126346"/>
    <lineage>
        <taxon>Bacteria</taxon>
        <taxon>Bacillati</taxon>
        <taxon>Actinomycetota</taxon>
        <taxon>Actinomycetes</taxon>
        <taxon>Kitasatosporales</taxon>
        <taxon>Streptomycetaceae</taxon>
        <taxon>Peterkaempfera</taxon>
    </lineage>
</organism>
<dbReference type="RefSeq" id="WP_111490485.1">
    <property type="nucleotide sequence ID" value="NZ_CP031264.1"/>
</dbReference>
<dbReference type="OrthoDB" id="3169239at2"/>
<comment type="cofactor">
    <cofactor evidence="1">
        <name>FMN</name>
        <dbReference type="ChEBI" id="CHEBI:58210"/>
    </cofactor>
</comment>
<evidence type="ECO:0000313" key="6">
    <source>
        <dbReference type="Proteomes" id="UP000249340"/>
    </source>
</evidence>
<evidence type="ECO:0000256" key="3">
    <source>
        <dbReference type="ARBA" id="ARBA00023002"/>
    </source>
</evidence>
<dbReference type="AlphaFoldDB" id="A0A345T4Q8"/>
<dbReference type="SUPFAM" id="SSF51395">
    <property type="entry name" value="FMN-linked oxidoreductases"/>
    <property type="match status" value="1"/>
</dbReference>
<dbReference type="CDD" id="cd02933">
    <property type="entry name" value="OYE_like_FMN"/>
    <property type="match status" value="1"/>
</dbReference>
<evidence type="ECO:0000259" key="4">
    <source>
        <dbReference type="Pfam" id="PF00724"/>
    </source>
</evidence>
<evidence type="ECO:0000256" key="1">
    <source>
        <dbReference type="ARBA" id="ARBA00001917"/>
    </source>
</evidence>
<keyword evidence="3" id="KW-0560">Oxidoreductase</keyword>
<dbReference type="PANTHER" id="PTHR22893">
    <property type="entry name" value="NADH OXIDOREDUCTASE-RELATED"/>
    <property type="match status" value="1"/>
</dbReference>
<feature type="domain" description="NADH:flavin oxidoreductase/NADH oxidase N-terminal" evidence="4">
    <location>
        <begin position="8"/>
        <end position="340"/>
    </location>
</feature>
<accession>A0A345T4Q8</accession>
<dbReference type="GO" id="GO:0005829">
    <property type="term" value="C:cytosol"/>
    <property type="evidence" value="ECO:0007669"/>
    <property type="project" value="TreeGrafter"/>
</dbReference>
<dbReference type="InterPro" id="IPR001155">
    <property type="entry name" value="OxRdtase_FMN_N"/>
</dbReference>
<dbReference type="GO" id="GO:0010181">
    <property type="term" value="F:FMN binding"/>
    <property type="evidence" value="ECO:0007669"/>
    <property type="project" value="InterPro"/>
</dbReference>
<dbReference type="PANTHER" id="PTHR22893:SF91">
    <property type="entry name" value="NADPH DEHYDROGENASE 2-RELATED"/>
    <property type="match status" value="1"/>
</dbReference>
<dbReference type="Pfam" id="PF00724">
    <property type="entry name" value="Oxidored_FMN"/>
    <property type="match status" value="1"/>
</dbReference>
<evidence type="ECO:0000313" key="5">
    <source>
        <dbReference type="EMBL" id="AXI80963.1"/>
    </source>
</evidence>
<dbReference type="KEGG" id="stri:C7M71_029860"/>
<dbReference type="GO" id="GO:0016628">
    <property type="term" value="F:oxidoreductase activity, acting on the CH-CH group of donors, NAD or NADP as acceptor"/>
    <property type="evidence" value="ECO:0007669"/>
    <property type="project" value="UniProtKB-ARBA"/>
</dbReference>
<protein>
    <submittedName>
        <fullName evidence="5">Alkene reductase</fullName>
    </submittedName>
</protein>
<evidence type="ECO:0000256" key="2">
    <source>
        <dbReference type="ARBA" id="ARBA00005979"/>
    </source>
</evidence>
<comment type="similarity">
    <text evidence="2">Belongs to the NADH:flavin oxidoreductase/NADH oxidase family.</text>
</comment>
<proteinExistence type="inferred from homology"/>
<dbReference type="EMBL" id="CP031264">
    <property type="protein sequence ID" value="AXI80963.1"/>
    <property type="molecule type" value="Genomic_DNA"/>
</dbReference>
<reference evidence="6" key="1">
    <citation type="submission" date="2018-07" db="EMBL/GenBank/DDBJ databases">
        <title>Streptacidiphilus bronchialis DSM 106435 chromosome.</title>
        <authorList>
            <person name="Batra D."/>
            <person name="Gulvik C.A."/>
        </authorList>
    </citation>
    <scope>NUCLEOTIDE SEQUENCE [LARGE SCALE GENOMIC DNA]</scope>
    <source>
        <strain evidence="6">DSM 106435</strain>
    </source>
</reference>
<name>A0A345T4Q8_9ACTN</name>